<dbReference type="InterPro" id="IPR050796">
    <property type="entry name" value="SCF_F-box_component"/>
</dbReference>
<dbReference type="Pfam" id="PF00646">
    <property type="entry name" value="F-box"/>
    <property type="match status" value="1"/>
</dbReference>
<evidence type="ECO:0000313" key="3">
    <source>
        <dbReference type="EMBL" id="OTF95266.1"/>
    </source>
</evidence>
<dbReference type="AlphaFoldDB" id="A0A251S8S6"/>
<dbReference type="PANTHER" id="PTHR31672:SF10">
    <property type="entry name" value="F-BOX DOMAIN-CONTAINING PROTEIN"/>
    <property type="match status" value="1"/>
</dbReference>
<dbReference type="PROSITE" id="PS50181">
    <property type="entry name" value="FBOX"/>
    <property type="match status" value="1"/>
</dbReference>
<dbReference type="InterPro" id="IPR013187">
    <property type="entry name" value="F-box-assoc_dom_typ3"/>
</dbReference>
<dbReference type="PANTHER" id="PTHR31672">
    <property type="entry name" value="BNACNNG10540D PROTEIN"/>
    <property type="match status" value="1"/>
</dbReference>
<dbReference type="InterPro" id="IPR036047">
    <property type="entry name" value="F-box-like_dom_sf"/>
</dbReference>
<sequence>MSDHIPFEIQSEIMKKLPVKSLLRFRSISKSCKSLIESSDFITHYSSQQQHLLVSYKDLVNNEQQHLSIVDDDSFPTQRVSVTLPPLVDDIHVNVIKIGSSHGLLCFFAKAQAVIWNPSIRKAVTVVMPPGITYATVQGFGFCRGTTDPKIVKIDNRNWWRDPASPVSTNPWKVEVFTLSTKSWRSPYSSILPRSNSIYIHGNQVDIDGCLYWLGNDSVTGAGTCCHSIVSFDMTSEEFGEVNLPESVTPCVWLTLYKLKESVAVIEEGLKGDQVVYHVWMMEDGVLKSFKKLLTISNHLLDVFIVDVRGFRRTGEPLVELEPYLGAVRGLAAYEPYSKSIRNVGIIGRKSSYYVCSYMETLLLL</sequence>
<dbReference type="NCBIfam" id="TIGR01640">
    <property type="entry name" value="F_box_assoc_1"/>
    <property type="match status" value="1"/>
</dbReference>
<accession>A0A251S8S6</accession>
<dbReference type="EMBL" id="MNCJ02000330">
    <property type="protein sequence ID" value="KAF5764802.1"/>
    <property type="molecule type" value="Genomic_DNA"/>
</dbReference>
<dbReference type="InterPro" id="IPR017451">
    <property type="entry name" value="F-box-assoc_interact_dom"/>
</dbReference>
<keyword evidence="4" id="KW-1185">Reference proteome</keyword>
<feature type="domain" description="F-box" evidence="1">
    <location>
        <begin position="1"/>
        <end position="45"/>
    </location>
</feature>
<dbReference type="InParanoid" id="A0A251S8S6"/>
<dbReference type="SMART" id="SM00256">
    <property type="entry name" value="FBOX"/>
    <property type="match status" value="1"/>
</dbReference>
<reference evidence="3" key="2">
    <citation type="submission" date="2017-02" db="EMBL/GenBank/DDBJ databases">
        <title>Sunflower complete genome.</title>
        <authorList>
            <person name="Langlade N."/>
            <person name="Munos S."/>
        </authorList>
    </citation>
    <scope>NUCLEOTIDE SEQUENCE [LARGE SCALE GENOMIC DNA]</scope>
    <source>
        <tissue evidence="3">Leaves</tissue>
    </source>
</reference>
<protein>
    <submittedName>
        <fullName evidence="2 3">F-box domain-containing protein</fullName>
    </submittedName>
</protein>
<dbReference type="EMBL" id="CM007904">
    <property type="protein sequence ID" value="OTF95266.1"/>
    <property type="molecule type" value="Genomic_DNA"/>
</dbReference>
<evidence type="ECO:0000313" key="2">
    <source>
        <dbReference type="EMBL" id="KAF5764802.1"/>
    </source>
</evidence>
<dbReference type="SUPFAM" id="SSF81383">
    <property type="entry name" value="F-box domain"/>
    <property type="match status" value="1"/>
</dbReference>
<dbReference type="FunCoup" id="A0A251S8S6">
    <property type="interactions" value="89"/>
</dbReference>
<dbReference type="OMA" id="MENEVFQ"/>
<evidence type="ECO:0000259" key="1">
    <source>
        <dbReference type="PROSITE" id="PS50181"/>
    </source>
</evidence>
<gene>
    <name evidence="3" type="ORF">HannXRQ_Chr15g0481201</name>
    <name evidence="2" type="ORF">HanXRQr2_Chr15g0696251</name>
</gene>
<reference evidence="2 4" key="1">
    <citation type="journal article" date="2017" name="Nature">
        <title>The sunflower genome provides insights into oil metabolism, flowering and Asterid evolution.</title>
        <authorList>
            <person name="Badouin H."/>
            <person name="Gouzy J."/>
            <person name="Grassa C.J."/>
            <person name="Murat F."/>
            <person name="Staton S.E."/>
            <person name="Cottret L."/>
            <person name="Lelandais-Briere C."/>
            <person name="Owens G.L."/>
            <person name="Carrere S."/>
            <person name="Mayjonade B."/>
            <person name="Legrand L."/>
            <person name="Gill N."/>
            <person name="Kane N.C."/>
            <person name="Bowers J.E."/>
            <person name="Hubner S."/>
            <person name="Bellec A."/>
            <person name="Berard A."/>
            <person name="Berges H."/>
            <person name="Blanchet N."/>
            <person name="Boniface M.C."/>
            <person name="Brunel D."/>
            <person name="Catrice O."/>
            <person name="Chaidir N."/>
            <person name="Claudel C."/>
            <person name="Donnadieu C."/>
            <person name="Faraut T."/>
            <person name="Fievet G."/>
            <person name="Helmstetter N."/>
            <person name="King M."/>
            <person name="Knapp S.J."/>
            <person name="Lai Z."/>
            <person name="Le Paslier M.C."/>
            <person name="Lippi Y."/>
            <person name="Lorenzon L."/>
            <person name="Mandel J.R."/>
            <person name="Marage G."/>
            <person name="Marchand G."/>
            <person name="Marquand E."/>
            <person name="Bret-Mestries E."/>
            <person name="Morien E."/>
            <person name="Nambeesan S."/>
            <person name="Nguyen T."/>
            <person name="Pegot-Espagnet P."/>
            <person name="Pouilly N."/>
            <person name="Raftis F."/>
            <person name="Sallet E."/>
            <person name="Schiex T."/>
            <person name="Thomas J."/>
            <person name="Vandecasteele C."/>
            <person name="Vares D."/>
            <person name="Vear F."/>
            <person name="Vautrin S."/>
            <person name="Crespi M."/>
            <person name="Mangin B."/>
            <person name="Burke J.M."/>
            <person name="Salse J."/>
            <person name="Munos S."/>
            <person name="Vincourt P."/>
            <person name="Rieseberg L.H."/>
            <person name="Langlade N.B."/>
        </authorList>
    </citation>
    <scope>NUCLEOTIDE SEQUENCE [LARGE SCALE GENOMIC DNA]</scope>
    <source>
        <strain evidence="4">cv. SF193</strain>
        <tissue evidence="2">Leaves</tissue>
    </source>
</reference>
<name>A0A251S8S6_HELAN</name>
<dbReference type="InterPro" id="IPR001810">
    <property type="entry name" value="F-box_dom"/>
</dbReference>
<reference evidence="2" key="3">
    <citation type="submission" date="2020-06" db="EMBL/GenBank/DDBJ databases">
        <title>Helianthus annuus Genome sequencing and assembly Release 2.</title>
        <authorList>
            <person name="Gouzy J."/>
            <person name="Langlade N."/>
            <person name="Munos S."/>
        </authorList>
    </citation>
    <scope>NUCLEOTIDE SEQUENCE</scope>
    <source>
        <tissue evidence="2">Leaves</tissue>
    </source>
</reference>
<dbReference type="Proteomes" id="UP000215914">
    <property type="component" value="Chromosome 15"/>
</dbReference>
<dbReference type="Gramene" id="mRNA:HanXRQr2_Chr15g0696251">
    <property type="protein sequence ID" value="CDS:HanXRQr2_Chr15g0696251.1"/>
    <property type="gene ID" value="HanXRQr2_Chr15g0696251"/>
</dbReference>
<proteinExistence type="predicted"/>
<dbReference type="OrthoDB" id="5314306at2759"/>
<evidence type="ECO:0000313" key="4">
    <source>
        <dbReference type="Proteomes" id="UP000215914"/>
    </source>
</evidence>
<organism evidence="3 4">
    <name type="scientific">Helianthus annuus</name>
    <name type="common">Common sunflower</name>
    <dbReference type="NCBI Taxonomy" id="4232"/>
    <lineage>
        <taxon>Eukaryota</taxon>
        <taxon>Viridiplantae</taxon>
        <taxon>Streptophyta</taxon>
        <taxon>Embryophyta</taxon>
        <taxon>Tracheophyta</taxon>
        <taxon>Spermatophyta</taxon>
        <taxon>Magnoliopsida</taxon>
        <taxon>eudicotyledons</taxon>
        <taxon>Gunneridae</taxon>
        <taxon>Pentapetalae</taxon>
        <taxon>asterids</taxon>
        <taxon>campanulids</taxon>
        <taxon>Asterales</taxon>
        <taxon>Asteraceae</taxon>
        <taxon>Asteroideae</taxon>
        <taxon>Heliantheae alliance</taxon>
        <taxon>Heliantheae</taxon>
        <taxon>Helianthus</taxon>
    </lineage>
</organism>
<dbReference type="Pfam" id="PF08268">
    <property type="entry name" value="FBA_3"/>
    <property type="match status" value="1"/>
</dbReference>